<dbReference type="OrthoDB" id="4525710at2759"/>
<feature type="region of interest" description="Disordered" evidence="1">
    <location>
        <begin position="30"/>
        <end position="64"/>
    </location>
</feature>
<dbReference type="Proteomes" id="UP000248349">
    <property type="component" value="Unassembled WGS sequence"/>
</dbReference>
<sequence>MPMLKATLAKTAISAPSPTAWTPPAQAMHVIPRGSSGRYPRRKLNSSEADVTKEPPEEQTFTSHAVSTSAIFQIKEGNVQASGFSDAARIVAQRQEIVIGNMAKRAVVPSPTFRSMDWSLEPAPDSTWTYCKIAHAARVTNSAYGEGSQNQSK</sequence>
<protein>
    <submittedName>
        <fullName evidence="2">Uncharacterized protein</fullName>
    </submittedName>
</protein>
<evidence type="ECO:0000313" key="2">
    <source>
        <dbReference type="EMBL" id="PYH41099.1"/>
    </source>
</evidence>
<dbReference type="AlphaFoldDB" id="A0A318Z2B8"/>
<dbReference type="STRING" id="1450539.A0A318Z2B8"/>
<proteinExistence type="predicted"/>
<dbReference type="GeneID" id="37078922"/>
<keyword evidence="3" id="KW-1185">Reference proteome</keyword>
<evidence type="ECO:0000256" key="1">
    <source>
        <dbReference type="SAM" id="MobiDB-lite"/>
    </source>
</evidence>
<evidence type="ECO:0000313" key="3">
    <source>
        <dbReference type="Proteomes" id="UP000248349"/>
    </source>
</evidence>
<accession>A0A318Z2B8</accession>
<dbReference type="RefSeq" id="XP_025427081.1">
    <property type="nucleotide sequence ID" value="XM_025577693.1"/>
</dbReference>
<organism evidence="2 3">
    <name type="scientific">Aspergillus saccharolyticus JOP 1030-1</name>
    <dbReference type="NCBI Taxonomy" id="1450539"/>
    <lineage>
        <taxon>Eukaryota</taxon>
        <taxon>Fungi</taxon>
        <taxon>Dikarya</taxon>
        <taxon>Ascomycota</taxon>
        <taxon>Pezizomycotina</taxon>
        <taxon>Eurotiomycetes</taxon>
        <taxon>Eurotiomycetidae</taxon>
        <taxon>Eurotiales</taxon>
        <taxon>Aspergillaceae</taxon>
        <taxon>Aspergillus</taxon>
        <taxon>Aspergillus subgen. Circumdati</taxon>
    </lineage>
</organism>
<name>A0A318Z2B8_9EURO</name>
<reference evidence="2 3" key="1">
    <citation type="submission" date="2016-12" db="EMBL/GenBank/DDBJ databases">
        <title>The genomes of Aspergillus section Nigri reveals drivers in fungal speciation.</title>
        <authorList>
            <consortium name="DOE Joint Genome Institute"/>
            <person name="Vesth T.C."/>
            <person name="Nybo J."/>
            <person name="Theobald S."/>
            <person name="Brandl J."/>
            <person name="Frisvad J.C."/>
            <person name="Nielsen K.F."/>
            <person name="Lyhne E.K."/>
            <person name="Kogle M.E."/>
            <person name="Kuo A."/>
            <person name="Riley R."/>
            <person name="Clum A."/>
            <person name="Nolan M."/>
            <person name="Lipzen A."/>
            <person name="Salamov A."/>
            <person name="Henrissat B."/>
            <person name="Wiebenga A."/>
            <person name="De Vries R.P."/>
            <person name="Grigoriev I.V."/>
            <person name="Mortensen U.H."/>
            <person name="Andersen M.R."/>
            <person name="Baker S.E."/>
        </authorList>
    </citation>
    <scope>NUCLEOTIDE SEQUENCE [LARGE SCALE GENOMIC DNA]</scope>
    <source>
        <strain evidence="2 3">JOP 1030-1</strain>
    </source>
</reference>
<gene>
    <name evidence="2" type="ORF">BP01DRAFT_386787</name>
</gene>
<dbReference type="EMBL" id="KZ821270">
    <property type="protein sequence ID" value="PYH41099.1"/>
    <property type="molecule type" value="Genomic_DNA"/>
</dbReference>